<keyword evidence="1" id="KW-1185">Reference proteome</keyword>
<evidence type="ECO:0000313" key="1">
    <source>
        <dbReference type="Proteomes" id="UP001652620"/>
    </source>
</evidence>
<dbReference type="GeneID" id="109579258"/>
<reference evidence="1" key="1">
    <citation type="submission" date="2025-05" db="UniProtKB">
        <authorList>
            <consortium name="RefSeq"/>
        </authorList>
    </citation>
    <scope>NUCLEOTIDE SEQUENCE [LARGE SCALE GENOMIC DNA]</scope>
</reference>
<proteinExistence type="predicted"/>
<sequence length="1264" mass="147332">MTIKDYSKHRYEISKSVERIFNNVFVIREGLVLSSSKKKNRLSNIKIKSSFADEFLNPFYTKINESSSKFELNDIRRHNKKQCDCYTQKYTSKYQDFKFSSGVFHSVRSSGIKTLNKRNLGRYSVISQINFTQNENVNISHHCILDDIQKIRRYCFKNEKHECPTSNGSEIGNISTYKLIKTSLYSNRMKSYSKYPNKYQKKNYIYPPLEQSKHVFKNIIFGPRNYGTVQGSMFFDSNLTNKSRKYKYGAEKLFQLSFVDICKSCSSSLLSSERGYSKNECNPLIEKFSLLQNNSTRTKNVTNGVLENYDNKLYNCSLERYSEIYNRPISIITSLNMHKVPGSEIMNSKQQEKSDSLSLACKVAKVQKQIDFDDLVIFTSYTLSLKSGMHSPDIGKLYYDSKSVSNLFLFASNSILRVSENNITYLEKINQISTHVKDISKNVVLDERLKFKQMLSTNVNSTKNRDISDNKIISSETKITNFLFQENDLFRMKYNYCIKFSILLENMDLILFSIDNPYFLLESVKVNERDAFDNPHHKYDSLLNPCLDSEKFVYNLKFNKPNIITKPQTQNFVETRSVQILDIQDHNNLNFLSNVTSATKYRNNAQHEPTFDADMTNTSEDKVILTNYSLIRNDKNVKLIRENRFSTNDSEVSRTHMISNQKIKLNAISVLNLLNDVKCIPYNNFTVNASENDRVFQEKMFKENMYAPVVSSTGKYDGVLYSDCKPNISVINIVSKCENNNKLGYFQQKYNSWSNLYTCDCKDFVLFSYHSSNINISKILVDSIYYVNLNDLLRRNTSAVCMNNIVDYRIRTPLFKDVISDQFKFLKLWKTKYIAGSVPNCRDIGNIIYKSKTKLTFEGNNILYNIQSSEQQTLFKFNKTKNYICYAIRSNTALSDCTPTKQLHNEAISFKLNSSLNNGAMLKNFSTIHNSKAKYTGFASNLWRENDNIQKNLEPVNDVNNEKVLFAKNEISSKVIPEQSILYDNSCETPENGCINNSFQKAIVHKKPLEFYSGLQCDNKYRNYQCNNSLFEGDCFLNKYERFPSNLWSANNYLQMKLESINDVNIENVLFAKNEMSCKIIPKQRILFDNSCQTPETDFVTYSFQDAKVFKKSLESYSGLHSDNKYRNYQCNNSLFEENYFLNKYERFPSNLWRENDNIQKNQEPIYDVNNEKVLFAKNEISSKVIPEQSILYDNSCETPENGCTNNSFQKSRVYKKPLEFYSGLQCDNKYRNYQCNNSLFEGDCFLNKYESMYDQNTENFLYI</sequence>
<dbReference type="RefSeq" id="XP_049318330.1">
    <property type="nucleotide sequence ID" value="XM_049462373.1"/>
</dbReference>
<protein>
    <submittedName>
        <fullName evidence="2">Uncharacterized protein LOC109579258 isoform X1</fullName>
    </submittedName>
</protein>
<evidence type="ECO:0000313" key="2">
    <source>
        <dbReference type="RefSeq" id="XP_049318330.1"/>
    </source>
</evidence>
<gene>
    <name evidence="2" type="primary">LOC109579258</name>
</gene>
<dbReference type="Proteomes" id="UP001652620">
    <property type="component" value="Chromosome 1"/>
</dbReference>
<accession>A0ABM3KA38</accession>
<organism evidence="1 2">
    <name type="scientific">Bactrocera dorsalis</name>
    <name type="common">Oriental fruit fly</name>
    <name type="synonym">Dacus dorsalis</name>
    <dbReference type="NCBI Taxonomy" id="27457"/>
    <lineage>
        <taxon>Eukaryota</taxon>
        <taxon>Metazoa</taxon>
        <taxon>Ecdysozoa</taxon>
        <taxon>Arthropoda</taxon>
        <taxon>Hexapoda</taxon>
        <taxon>Insecta</taxon>
        <taxon>Pterygota</taxon>
        <taxon>Neoptera</taxon>
        <taxon>Endopterygota</taxon>
        <taxon>Diptera</taxon>
        <taxon>Brachycera</taxon>
        <taxon>Muscomorpha</taxon>
        <taxon>Tephritoidea</taxon>
        <taxon>Tephritidae</taxon>
        <taxon>Bactrocera</taxon>
        <taxon>Bactrocera</taxon>
    </lineage>
</organism>
<reference evidence="2" key="2">
    <citation type="submission" date="2025-08" db="UniProtKB">
        <authorList>
            <consortium name="RefSeq"/>
        </authorList>
    </citation>
    <scope>IDENTIFICATION</scope>
    <source>
        <tissue evidence="2">Adult</tissue>
    </source>
</reference>
<name>A0ABM3KA38_BACDO</name>